<feature type="transmembrane region" description="Helical" evidence="1">
    <location>
        <begin position="84"/>
        <end position="108"/>
    </location>
</feature>
<feature type="transmembrane region" description="Helical" evidence="1">
    <location>
        <begin position="59"/>
        <end position="78"/>
    </location>
</feature>
<evidence type="ECO:0000256" key="1">
    <source>
        <dbReference type="SAM" id="Phobius"/>
    </source>
</evidence>
<dbReference type="Pfam" id="PF03862">
    <property type="entry name" value="SpoVAC_SpoVAEB"/>
    <property type="match status" value="1"/>
</dbReference>
<keyword evidence="3" id="KW-1185">Reference proteome</keyword>
<feature type="transmembrane region" description="Helical" evidence="1">
    <location>
        <begin position="120"/>
        <end position="145"/>
    </location>
</feature>
<reference evidence="2 3" key="1">
    <citation type="submission" date="2019-08" db="EMBL/GenBank/DDBJ databases">
        <title>In-depth cultivation of the pig gut microbiome towards novel bacterial diversity and tailored functional studies.</title>
        <authorList>
            <person name="Wylensek D."/>
            <person name="Hitch T.C.A."/>
            <person name="Clavel T."/>
        </authorList>
    </citation>
    <scope>NUCLEOTIDE SEQUENCE [LARGE SCALE GENOMIC DNA]</scope>
    <source>
        <strain evidence="2 3">WCA-389-WT-23D1</strain>
    </source>
</reference>
<dbReference type="EMBL" id="VUMD01000001">
    <property type="protein sequence ID" value="MSS35252.1"/>
    <property type="molecule type" value="Genomic_DNA"/>
</dbReference>
<keyword evidence="1" id="KW-0472">Membrane</keyword>
<keyword evidence="1" id="KW-0812">Transmembrane</keyword>
<dbReference type="Proteomes" id="UP000429958">
    <property type="component" value="Unassembled WGS sequence"/>
</dbReference>
<dbReference type="RefSeq" id="WP_154470659.1">
    <property type="nucleotide sequence ID" value="NZ_VUMD01000001.1"/>
</dbReference>
<organism evidence="2 3">
    <name type="scientific">Clostridium porci</name>
    <dbReference type="NCBI Taxonomy" id="2605778"/>
    <lineage>
        <taxon>Bacteria</taxon>
        <taxon>Bacillati</taxon>
        <taxon>Bacillota</taxon>
        <taxon>Clostridia</taxon>
        <taxon>Eubacteriales</taxon>
        <taxon>Clostridiaceae</taxon>
        <taxon>Clostridium</taxon>
    </lineage>
</organism>
<dbReference type="PANTHER" id="PTHR38450">
    <property type="entry name" value="STAGE V SPORULATION PROTEIN AC-RELATED"/>
    <property type="match status" value="1"/>
</dbReference>
<dbReference type="InterPro" id="IPR005562">
    <property type="entry name" value="SpoVA"/>
</dbReference>
<evidence type="ECO:0000313" key="3">
    <source>
        <dbReference type="Proteomes" id="UP000429958"/>
    </source>
</evidence>
<feature type="transmembrane region" description="Helical" evidence="1">
    <location>
        <begin position="26"/>
        <end position="47"/>
    </location>
</feature>
<dbReference type="AlphaFoldDB" id="A0A7X2NI06"/>
<evidence type="ECO:0000313" key="2">
    <source>
        <dbReference type="EMBL" id="MSS35252.1"/>
    </source>
</evidence>
<accession>A0A7X2NI06</accession>
<sequence>MEVDKKKYEEFVKEITPTHSMFKNMAAAFLVGGSICALGQLSINVMMSQLGMDQETAGVWMLLELILLSIILTGLNIFPKLVQFAGAGALVPITGFANSVAAPAIEFHAEGEVFGVGCKIFTIAGPVILYGLLSSWLLGVGYWLLQWLGIL</sequence>
<name>A0A7X2NI06_9CLOT</name>
<protein>
    <submittedName>
        <fullName evidence="2">SpoVA/SpoVAEb family sporulation membrane protein</fullName>
    </submittedName>
</protein>
<keyword evidence="1" id="KW-1133">Transmembrane helix</keyword>
<gene>
    <name evidence="2" type="ORF">FYJ39_01305</name>
</gene>
<dbReference type="PANTHER" id="PTHR38450:SF1">
    <property type="entry name" value="STAGE V SPORULATION PROTEIN AC"/>
    <property type="match status" value="1"/>
</dbReference>
<comment type="caution">
    <text evidence="2">The sequence shown here is derived from an EMBL/GenBank/DDBJ whole genome shotgun (WGS) entry which is preliminary data.</text>
</comment>
<proteinExistence type="predicted"/>